<evidence type="ECO:0000256" key="2">
    <source>
        <dbReference type="ARBA" id="ARBA00022771"/>
    </source>
</evidence>
<dbReference type="PROSITE" id="PS51128">
    <property type="entry name" value="ZF_DKSA_2"/>
    <property type="match status" value="1"/>
</dbReference>
<name>A0ABY5IH31_9VIBR</name>
<evidence type="ECO:0000256" key="3">
    <source>
        <dbReference type="ARBA" id="ARBA00022833"/>
    </source>
</evidence>
<dbReference type="Proteomes" id="UP001059912">
    <property type="component" value="Chromosome 2"/>
</dbReference>
<keyword evidence="2" id="KW-0863">Zinc-finger</keyword>
<evidence type="ECO:0000259" key="5">
    <source>
        <dbReference type="Pfam" id="PF01258"/>
    </source>
</evidence>
<feature type="domain" description="Zinc finger DksA/TraR C4-type" evidence="5">
    <location>
        <begin position="39"/>
        <end position="69"/>
    </location>
</feature>
<dbReference type="Pfam" id="PF01258">
    <property type="entry name" value="zf-dskA_traR"/>
    <property type="match status" value="1"/>
</dbReference>
<keyword evidence="1" id="KW-0479">Metal-binding</keyword>
<dbReference type="PANTHER" id="PTHR38777:SF1">
    <property type="entry name" value="DNAK SUPPRESSOR PROTEIN"/>
    <property type="match status" value="1"/>
</dbReference>
<dbReference type="Gene3D" id="1.20.120.910">
    <property type="entry name" value="DksA, coiled-coil domain"/>
    <property type="match status" value="1"/>
</dbReference>
<feature type="zinc finger region" description="dksA C4-type" evidence="4">
    <location>
        <begin position="39"/>
        <end position="63"/>
    </location>
</feature>
<dbReference type="InterPro" id="IPR000962">
    <property type="entry name" value="Znf_DskA_TraR"/>
</dbReference>
<dbReference type="RefSeq" id="WP_029559268.1">
    <property type="nucleotide sequence ID" value="NZ_CP050465.1"/>
</dbReference>
<dbReference type="SUPFAM" id="SSF57716">
    <property type="entry name" value="Glucocorticoid receptor-like (DNA-binding domain)"/>
    <property type="match status" value="1"/>
</dbReference>
<gene>
    <name evidence="6" type="ORF">HB762_20150</name>
</gene>
<dbReference type="EMBL" id="CP050471">
    <property type="protein sequence ID" value="UTZ33588.1"/>
    <property type="molecule type" value="Genomic_DNA"/>
</dbReference>
<evidence type="ECO:0000313" key="6">
    <source>
        <dbReference type="EMBL" id="UTZ33588.1"/>
    </source>
</evidence>
<protein>
    <submittedName>
        <fullName evidence="6">TraR/DksA family transcriptional regulator</fullName>
    </submittedName>
</protein>
<reference evidence="6" key="1">
    <citation type="submission" date="2020-03" db="EMBL/GenBank/DDBJ databases">
        <title>Five strains of Vibrio campbellii isolated from Mariana Trench.</title>
        <authorList>
            <person name="Liang J."/>
            <person name="Zhang X.-H."/>
        </authorList>
    </citation>
    <scope>NUCLEOTIDE SEQUENCE</scope>
    <source>
        <strain evidence="6">LJC013</strain>
    </source>
</reference>
<proteinExistence type="predicted"/>
<accession>A0ABY5IH31</accession>
<dbReference type="PANTHER" id="PTHR38777">
    <property type="entry name" value="FELS-2 PROPHAGE PROTEIN"/>
    <property type="match status" value="1"/>
</dbReference>
<dbReference type="NCBIfam" id="TIGR02419">
    <property type="entry name" value="C4_traR_proteo"/>
    <property type="match status" value="1"/>
</dbReference>
<evidence type="ECO:0000313" key="7">
    <source>
        <dbReference type="Proteomes" id="UP001059912"/>
    </source>
</evidence>
<organism evidence="6 7">
    <name type="scientific">Vibrio campbellii</name>
    <dbReference type="NCBI Taxonomy" id="680"/>
    <lineage>
        <taxon>Bacteria</taxon>
        <taxon>Pseudomonadati</taxon>
        <taxon>Pseudomonadota</taxon>
        <taxon>Gammaproteobacteria</taxon>
        <taxon>Vibrionales</taxon>
        <taxon>Vibrionaceae</taxon>
        <taxon>Vibrio</taxon>
    </lineage>
</organism>
<evidence type="ECO:0000256" key="1">
    <source>
        <dbReference type="ARBA" id="ARBA00022723"/>
    </source>
</evidence>
<keyword evidence="3" id="KW-0862">Zinc</keyword>
<keyword evidence="7" id="KW-1185">Reference proteome</keyword>
<evidence type="ECO:0000256" key="4">
    <source>
        <dbReference type="PROSITE-ProRule" id="PRU00510"/>
    </source>
</evidence>
<dbReference type="InterPro" id="IPR012783">
    <property type="entry name" value="Znf_C4_TraR"/>
</dbReference>
<sequence length="72" mass="8096">MADVIDHACGLEAKFTEMALANQLAGAKRIEQRESAHECGECGDPIPEERRQKVPGCKYCTQCQSELERMKR</sequence>